<dbReference type="RefSeq" id="WP_062953343.1">
    <property type="nucleotide sequence ID" value="NZ_LPVY01000024.1"/>
</dbReference>
<dbReference type="EC" id="6.3.4.2" evidence="3"/>
<evidence type="ECO:0000256" key="3">
    <source>
        <dbReference type="ARBA" id="ARBA00012291"/>
    </source>
</evidence>
<evidence type="ECO:0000313" key="12">
    <source>
        <dbReference type="Proteomes" id="UP000076335"/>
    </source>
</evidence>
<accession>A0A154L0R7</accession>
<dbReference type="Gene3D" id="3.40.50.880">
    <property type="match status" value="1"/>
</dbReference>
<dbReference type="PANTHER" id="PTHR11550:SF0">
    <property type="entry name" value="CTP SYNTHASE-RELATED"/>
    <property type="match status" value="1"/>
</dbReference>
<dbReference type="GO" id="GO:0005524">
    <property type="term" value="F:ATP binding"/>
    <property type="evidence" value="ECO:0007669"/>
    <property type="project" value="UniProtKB-KW"/>
</dbReference>
<evidence type="ECO:0000256" key="8">
    <source>
        <dbReference type="ARBA" id="ARBA00022975"/>
    </source>
</evidence>
<keyword evidence="6" id="KW-0067">ATP-binding</keyword>
<dbReference type="GO" id="GO:0042802">
    <property type="term" value="F:identical protein binding"/>
    <property type="evidence" value="ECO:0007669"/>
    <property type="project" value="TreeGrafter"/>
</dbReference>
<dbReference type="GO" id="GO:0005829">
    <property type="term" value="C:cytosol"/>
    <property type="evidence" value="ECO:0007669"/>
    <property type="project" value="TreeGrafter"/>
</dbReference>
<protein>
    <recommendedName>
        <fullName evidence="3">CTP synthase (glutamine hydrolyzing)</fullName>
        <ecNumber evidence="3">6.3.4.2</ecNumber>
    </recommendedName>
</protein>
<reference evidence="11 12" key="1">
    <citation type="submission" date="2015-12" db="EMBL/GenBank/DDBJ databases">
        <title>Genome sequence of Thalassospira lucentensis MCCC 1A02072.</title>
        <authorList>
            <person name="Lu L."/>
            <person name="Lai Q."/>
            <person name="Shao Z."/>
            <person name="Qian P."/>
        </authorList>
    </citation>
    <scope>NUCLEOTIDE SEQUENCE [LARGE SCALE GENOMIC DNA]</scope>
    <source>
        <strain evidence="11 12">MCCC 1A02072</strain>
    </source>
</reference>
<dbReference type="SUPFAM" id="SSF52317">
    <property type="entry name" value="Class I glutamine amidotransferase-like"/>
    <property type="match status" value="1"/>
</dbReference>
<keyword evidence="4" id="KW-0436">Ligase</keyword>
<evidence type="ECO:0000256" key="9">
    <source>
        <dbReference type="ARBA" id="ARBA00047781"/>
    </source>
</evidence>
<evidence type="ECO:0000256" key="4">
    <source>
        <dbReference type="ARBA" id="ARBA00022598"/>
    </source>
</evidence>
<proteinExistence type="inferred from homology"/>
<evidence type="ECO:0000256" key="2">
    <source>
        <dbReference type="ARBA" id="ARBA00007533"/>
    </source>
</evidence>
<keyword evidence="8" id="KW-0665">Pyrimidine biosynthesis</keyword>
<dbReference type="Proteomes" id="UP000076335">
    <property type="component" value="Unassembled WGS sequence"/>
</dbReference>
<dbReference type="InterPro" id="IPR004468">
    <property type="entry name" value="CTP_synthase"/>
</dbReference>
<sequence length="232" mass="24746">MTIRIALVGDFNPAVTAHQAIPKAIEIAAGEIGISAEYDWIATPRFDDGAAPILSGYDGMWCVPASPYESLEGALAAIRFVRENDIAFLGTCGGYQHAVLEYARNVLGHANAANAEIDPDAELPLIAPLACALIDQDGEIELAAGSLIRAHCGSGHLIETYRCSYGFNRDYAGLLAGQALQIGAWDADGDPRSVELHNHRFFIGTAFQPERSALRGENHPLITAFIKAASAK</sequence>
<name>A0A154L0R7_9PROT</name>
<gene>
    <name evidence="11" type="ORF">AUP42_07305</name>
</gene>
<dbReference type="InterPro" id="IPR017926">
    <property type="entry name" value="GATASE"/>
</dbReference>
<dbReference type="PANTHER" id="PTHR11550">
    <property type="entry name" value="CTP SYNTHASE"/>
    <property type="match status" value="1"/>
</dbReference>
<dbReference type="EMBL" id="LPVY01000024">
    <property type="protein sequence ID" value="KZB61079.1"/>
    <property type="molecule type" value="Genomic_DNA"/>
</dbReference>
<dbReference type="AlphaFoldDB" id="A0A154L0R7"/>
<organism evidence="11 12">
    <name type="scientific">Thalassospira lucentensis</name>
    <dbReference type="NCBI Taxonomy" id="168935"/>
    <lineage>
        <taxon>Bacteria</taxon>
        <taxon>Pseudomonadati</taxon>
        <taxon>Pseudomonadota</taxon>
        <taxon>Alphaproteobacteria</taxon>
        <taxon>Rhodospirillales</taxon>
        <taxon>Thalassospiraceae</taxon>
        <taxon>Thalassospira</taxon>
    </lineage>
</organism>
<evidence type="ECO:0000259" key="10">
    <source>
        <dbReference type="Pfam" id="PF00117"/>
    </source>
</evidence>
<evidence type="ECO:0000256" key="6">
    <source>
        <dbReference type="ARBA" id="ARBA00022840"/>
    </source>
</evidence>
<dbReference type="InterPro" id="IPR029062">
    <property type="entry name" value="Class_I_gatase-like"/>
</dbReference>
<comment type="pathway">
    <text evidence="1">Pyrimidine metabolism; CTP biosynthesis via de novo pathway; CTP from UDP: step 2/2.</text>
</comment>
<dbReference type="OrthoDB" id="3286005at2"/>
<comment type="caution">
    <text evidence="11">The sequence shown here is derived from an EMBL/GenBank/DDBJ whole genome shotgun (WGS) entry which is preliminary data.</text>
</comment>
<dbReference type="GO" id="GO:0044210">
    <property type="term" value="P:'de novo' CTP biosynthetic process"/>
    <property type="evidence" value="ECO:0007669"/>
    <property type="project" value="UniProtKB-UniPathway"/>
</dbReference>
<dbReference type="GO" id="GO:0003883">
    <property type="term" value="F:CTP synthase activity"/>
    <property type="evidence" value="ECO:0007669"/>
    <property type="project" value="UniProtKB-EC"/>
</dbReference>
<feature type="domain" description="Glutamine amidotransferase" evidence="10">
    <location>
        <begin position="64"/>
        <end position="227"/>
    </location>
</feature>
<keyword evidence="5" id="KW-0547">Nucleotide-binding</keyword>
<dbReference type="UniPathway" id="UPA00159">
    <property type="reaction ID" value="UER00277"/>
</dbReference>
<evidence type="ECO:0000256" key="1">
    <source>
        <dbReference type="ARBA" id="ARBA00005171"/>
    </source>
</evidence>
<evidence type="ECO:0000256" key="7">
    <source>
        <dbReference type="ARBA" id="ARBA00022962"/>
    </source>
</evidence>
<dbReference type="GO" id="GO:0019856">
    <property type="term" value="P:pyrimidine nucleobase biosynthetic process"/>
    <property type="evidence" value="ECO:0007669"/>
    <property type="project" value="TreeGrafter"/>
</dbReference>
<keyword evidence="7" id="KW-0315">Glutamine amidotransferase</keyword>
<dbReference type="NCBIfam" id="NF004836">
    <property type="entry name" value="PRK06186.1"/>
    <property type="match status" value="1"/>
</dbReference>
<dbReference type="Pfam" id="PF00117">
    <property type="entry name" value="GATase"/>
    <property type="match status" value="1"/>
</dbReference>
<comment type="catalytic activity">
    <reaction evidence="9">
        <text>UTP + L-glutamine + ATP + H2O = CTP + L-glutamate + ADP + phosphate + 2 H(+)</text>
        <dbReference type="Rhea" id="RHEA:26426"/>
        <dbReference type="ChEBI" id="CHEBI:15377"/>
        <dbReference type="ChEBI" id="CHEBI:15378"/>
        <dbReference type="ChEBI" id="CHEBI:29985"/>
        <dbReference type="ChEBI" id="CHEBI:30616"/>
        <dbReference type="ChEBI" id="CHEBI:37563"/>
        <dbReference type="ChEBI" id="CHEBI:43474"/>
        <dbReference type="ChEBI" id="CHEBI:46398"/>
        <dbReference type="ChEBI" id="CHEBI:58359"/>
        <dbReference type="ChEBI" id="CHEBI:456216"/>
        <dbReference type="EC" id="6.3.4.2"/>
    </reaction>
</comment>
<evidence type="ECO:0000313" key="11">
    <source>
        <dbReference type="EMBL" id="KZB61079.1"/>
    </source>
</evidence>
<comment type="similarity">
    <text evidence="2">Belongs to the CTP synthase family.</text>
</comment>
<evidence type="ECO:0000256" key="5">
    <source>
        <dbReference type="ARBA" id="ARBA00022741"/>
    </source>
</evidence>